<dbReference type="InterPro" id="IPR012156">
    <property type="entry name" value="Cold_shock_CspA"/>
</dbReference>
<comment type="caution">
    <text evidence="5">The sequence shown here is derived from an EMBL/GenBank/DDBJ whole genome shotgun (WGS) entry which is preliminary data.</text>
</comment>
<dbReference type="GO" id="GO:0005737">
    <property type="term" value="C:cytoplasm"/>
    <property type="evidence" value="ECO:0007669"/>
    <property type="project" value="UniProtKB-SubCell"/>
</dbReference>
<evidence type="ECO:0000256" key="1">
    <source>
        <dbReference type="ARBA" id="ARBA00004496"/>
    </source>
</evidence>
<dbReference type="PANTHER" id="PTHR46109:SF1">
    <property type="entry name" value="PROTEIN LIN-28 HOMOLOG"/>
    <property type="match status" value="1"/>
</dbReference>
<keyword evidence="6" id="KW-1185">Reference proteome</keyword>
<dbReference type="SMART" id="SM00357">
    <property type="entry name" value="CSP"/>
    <property type="match status" value="1"/>
</dbReference>
<dbReference type="AlphaFoldDB" id="A0A430F7B1"/>
<dbReference type="GO" id="GO:0003729">
    <property type="term" value="F:mRNA binding"/>
    <property type="evidence" value="ECO:0007669"/>
    <property type="project" value="TreeGrafter"/>
</dbReference>
<dbReference type="FunFam" id="2.40.50.140:FF:000006">
    <property type="entry name" value="Cold shock protein CspC"/>
    <property type="match status" value="1"/>
</dbReference>
<keyword evidence="2" id="KW-0963">Cytoplasm</keyword>
<evidence type="ECO:0000256" key="2">
    <source>
        <dbReference type="ARBA" id="ARBA00022490"/>
    </source>
</evidence>
<dbReference type="PROSITE" id="PS00352">
    <property type="entry name" value="CSD_1"/>
    <property type="match status" value="1"/>
</dbReference>
<dbReference type="InterPro" id="IPR012340">
    <property type="entry name" value="NA-bd_OB-fold"/>
</dbReference>
<dbReference type="Gene3D" id="2.40.50.140">
    <property type="entry name" value="Nucleic acid-binding proteins"/>
    <property type="match status" value="1"/>
</dbReference>
<dbReference type="InterPro" id="IPR051373">
    <property type="entry name" value="Lin-28_RNA-binding"/>
</dbReference>
<gene>
    <name evidence="5" type="ORF">D2E22_0938</name>
</gene>
<dbReference type="PIRSF" id="PIRSF002599">
    <property type="entry name" value="Cold_shock_A"/>
    <property type="match status" value="1"/>
</dbReference>
<name>A0A430F7B1_9BIFI</name>
<evidence type="ECO:0000313" key="6">
    <source>
        <dbReference type="Proteomes" id="UP000288052"/>
    </source>
</evidence>
<dbReference type="Proteomes" id="UP000288052">
    <property type="component" value="Unassembled WGS sequence"/>
</dbReference>
<dbReference type="PROSITE" id="PS51857">
    <property type="entry name" value="CSD_2"/>
    <property type="match status" value="1"/>
</dbReference>
<comment type="subcellular location">
    <subcellularLocation>
        <location evidence="1 3">Cytoplasm</location>
    </subcellularLocation>
</comment>
<evidence type="ECO:0000313" key="5">
    <source>
        <dbReference type="EMBL" id="RSX48800.1"/>
    </source>
</evidence>
<sequence>MPIVIFYGLAKERNREMTQGTVKFFSAGKGYGFITAAEGGSDVFVHYSAIQSDGFRTLREGDAVEFALEDTPKGLRATKVSVIKR</sequence>
<dbReference type="SUPFAM" id="SSF50249">
    <property type="entry name" value="Nucleic acid-binding proteins"/>
    <property type="match status" value="1"/>
</dbReference>
<protein>
    <submittedName>
        <fullName evidence="5">Cold-shock protein</fullName>
    </submittedName>
</protein>
<dbReference type="CDD" id="cd04458">
    <property type="entry name" value="CSP_CDS"/>
    <property type="match status" value="1"/>
</dbReference>
<evidence type="ECO:0000256" key="3">
    <source>
        <dbReference type="RuleBase" id="RU000408"/>
    </source>
</evidence>
<dbReference type="Pfam" id="PF00313">
    <property type="entry name" value="CSD"/>
    <property type="match status" value="1"/>
</dbReference>
<dbReference type="PANTHER" id="PTHR46109">
    <property type="entry name" value="PROTEIN LIN-28"/>
    <property type="match status" value="1"/>
</dbReference>
<dbReference type="GO" id="GO:0031054">
    <property type="term" value="P:pre-miRNA processing"/>
    <property type="evidence" value="ECO:0007669"/>
    <property type="project" value="TreeGrafter"/>
</dbReference>
<dbReference type="InterPro" id="IPR011129">
    <property type="entry name" value="CSD"/>
</dbReference>
<dbReference type="EMBL" id="QXGI01000003">
    <property type="protein sequence ID" value="RSX48800.1"/>
    <property type="molecule type" value="Genomic_DNA"/>
</dbReference>
<proteinExistence type="predicted"/>
<reference evidence="5 6" key="1">
    <citation type="submission" date="2018-09" db="EMBL/GenBank/DDBJ databases">
        <title>Characterization of the phylogenetic diversity of five novel species belonging to the genus Bifidobacterium.</title>
        <authorList>
            <person name="Lugli G.A."/>
            <person name="Duranti S."/>
            <person name="Milani C."/>
        </authorList>
    </citation>
    <scope>NUCLEOTIDE SEQUENCE [LARGE SCALE GENOMIC DNA]</scope>
    <source>
        <strain evidence="5 6">2020B</strain>
    </source>
</reference>
<organism evidence="5 6">
    <name type="scientific">Bifidobacterium castoris</name>
    <dbReference type="NCBI Taxonomy" id="2306972"/>
    <lineage>
        <taxon>Bacteria</taxon>
        <taxon>Bacillati</taxon>
        <taxon>Actinomycetota</taxon>
        <taxon>Actinomycetes</taxon>
        <taxon>Bifidobacteriales</taxon>
        <taxon>Bifidobacteriaceae</taxon>
        <taxon>Bifidobacterium</taxon>
    </lineage>
</organism>
<evidence type="ECO:0000259" key="4">
    <source>
        <dbReference type="PROSITE" id="PS51857"/>
    </source>
</evidence>
<feature type="domain" description="CSD" evidence="4">
    <location>
        <begin position="17"/>
        <end position="82"/>
    </location>
</feature>
<dbReference type="InterPro" id="IPR002059">
    <property type="entry name" value="CSP_DNA-bd"/>
</dbReference>
<dbReference type="InterPro" id="IPR019844">
    <property type="entry name" value="CSD_CS"/>
</dbReference>
<accession>A0A430F7B1</accession>
<dbReference type="PRINTS" id="PR00050">
    <property type="entry name" value="COLDSHOCK"/>
</dbReference>